<dbReference type="InterPro" id="IPR050556">
    <property type="entry name" value="Type_II_TA_system_RNase"/>
</dbReference>
<comment type="similarity">
    <text evidence="7">Belongs to the PINc/VapC protein family.</text>
</comment>
<proteinExistence type="inferred from homology"/>
<evidence type="ECO:0000256" key="1">
    <source>
        <dbReference type="ARBA" id="ARBA00001946"/>
    </source>
</evidence>
<evidence type="ECO:0000313" key="10">
    <source>
        <dbReference type="Proteomes" id="UP001595797"/>
    </source>
</evidence>
<dbReference type="InterPro" id="IPR002716">
    <property type="entry name" value="PIN_dom"/>
</dbReference>
<evidence type="ECO:0000256" key="7">
    <source>
        <dbReference type="ARBA" id="ARBA00038093"/>
    </source>
</evidence>
<dbReference type="PANTHER" id="PTHR33653:SF1">
    <property type="entry name" value="RIBONUCLEASE VAPC2"/>
    <property type="match status" value="1"/>
</dbReference>
<reference evidence="10" key="1">
    <citation type="journal article" date="2019" name="Int. J. Syst. Evol. Microbiol.">
        <title>The Global Catalogue of Microorganisms (GCM) 10K type strain sequencing project: providing services to taxonomists for standard genome sequencing and annotation.</title>
        <authorList>
            <consortium name="The Broad Institute Genomics Platform"/>
            <consortium name="The Broad Institute Genome Sequencing Center for Infectious Disease"/>
            <person name="Wu L."/>
            <person name="Ma J."/>
        </authorList>
    </citation>
    <scope>NUCLEOTIDE SEQUENCE [LARGE SCALE GENOMIC DNA]</scope>
    <source>
        <strain evidence="10">CGMCC 4.6946</strain>
    </source>
</reference>
<dbReference type="RefSeq" id="WP_277552226.1">
    <property type="nucleotide sequence ID" value="NZ_JARAMH010000024.1"/>
</dbReference>
<comment type="cofactor">
    <cofactor evidence="1">
        <name>Mg(2+)</name>
        <dbReference type="ChEBI" id="CHEBI:18420"/>
    </cofactor>
</comment>
<comment type="caution">
    <text evidence="9">The sequence shown here is derived from an EMBL/GenBank/DDBJ whole genome shotgun (WGS) entry which is preliminary data.</text>
</comment>
<keyword evidence="5" id="KW-0378">Hydrolase</keyword>
<sequence>MGRGVGGRPTDYHDGRSLVRAVRALLDTNVLIALLKADEVTPNLSGFTGLMISSLSFSELYMGVATAGANSLVRRAREDRIAKIRATFGAGLPYDDTCALAFGVVSEEVLRNGALPKSHVVDKMIAATAMAHGLALVTRNLADFRHLTNLVQVEEC</sequence>
<name>A0ABV9TGZ7_9MICC</name>
<dbReference type="Proteomes" id="UP001595797">
    <property type="component" value="Unassembled WGS sequence"/>
</dbReference>
<dbReference type="Pfam" id="PF01850">
    <property type="entry name" value="PIN"/>
    <property type="match status" value="1"/>
</dbReference>
<keyword evidence="3" id="KW-0540">Nuclease</keyword>
<evidence type="ECO:0000256" key="3">
    <source>
        <dbReference type="ARBA" id="ARBA00022722"/>
    </source>
</evidence>
<dbReference type="SUPFAM" id="SSF88723">
    <property type="entry name" value="PIN domain-like"/>
    <property type="match status" value="1"/>
</dbReference>
<organism evidence="9 10">
    <name type="scientific">Kocuria oceani</name>
    <dbReference type="NCBI Taxonomy" id="988827"/>
    <lineage>
        <taxon>Bacteria</taxon>
        <taxon>Bacillati</taxon>
        <taxon>Actinomycetota</taxon>
        <taxon>Actinomycetes</taxon>
        <taxon>Micrococcales</taxon>
        <taxon>Micrococcaceae</taxon>
        <taxon>Kocuria</taxon>
    </lineage>
</organism>
<accession>A0ABV9TGZ7</accession>
<dbReference type="InterPro" id="IPR029060">
    <property type="entry name" value="PIN-like_dom_sf"/>
</dbReference>
<keyword evidence="4" id="KW-0479">Metal-binding</keyword>
<evidence type="ECO:0000259" key="8">
    <source>
        <dbReference type="Pfam" id="PF01850"/>
    </source>
</evidence>
<gene>
    <name evidence="9" type="ORF">ACFPCS_04210</name>
</gene>
<evidence type="ECO:0000256" key="2">
    <source>
        <dbReference type="ARBA" id="ARBA00022649"/>
    </source>
</evidence>
<protein>
    <submittedName>
        <fullName evidence="9">PIN domain-containing protein</fullName>
    </submittedName>
</protein>
<evidence type="ECO:0000313" key="9">
    <source>
        <dbReference type="EMBL" id="MFC4902768.1"/>
    </source>
</evidence>
<keyword evidence="10" id="KW-1185">Reference proteome</keyword>
<evidence type="ECO:0000256" key="6">
    <source>
        <dbReference type="ARBA" id="ARBA00022842"/>
    </source>
</evidence>
<evidence type="ECO:0000256" key="5">
    <source>
        <dbReference type="ARBA" id="ARBA00022801"/>
    </source>
</evidence>
<dbReference type="PANTHER" id="PTHR33653">
    <property type="entry name" value="RIBONUCLEASE VAPC2"/>
    <property type="match status" value="1"/>
</dbReference>
<dbReference type="Gene3D" id="3.40.50.1010">
    <property type="entry name" value="5'-nuclease"/>
    <property type="match status" value="1"/>
</dbReference>
<dbReference type="EMBL" id="JBHSIW010000006">
    <property type="protein sequence ID" value="MFC4902768.1"/>
    <property type="molecule type" value="Genomic_DNA"/>
</dbReference>
<evidence type="ECO:0000256" key="4">
    <source>
        <dbReference type="ARBA" id="ARBA00022723"/>
    </source>
</evidence>
<keyword evidence="6" id="KW-0460">Magnesium</keyword>
<keyword evidence="2" id="KW-1277">Toxin-antitoxin system</keyword>
<feature type="domain" description="PIN" evidence="8">
    <location>
        <begin position="25"/>
        <end position="146"/>
    </location>
</feature>